<feature type="domain" description="Glycosyl transferase family 1" evidence="4">
    <location>
        <begin position="207"/>
        <end position="353"/>
    </location>
</feature>
<keyword evidence="2 6" id="KW-0808">Transferase</keyword>
<accession>A0A437R9Q5</accession>
<dbReference type="OrthoDB" id="9815351at2"/>
<evidence type="ECO:0000256" key="2">
    <source>
        <dbReference type="ARBA" id="ARBA00022679"/>
    </source>
</evidence>
<organism evidence="6 7">
    <name type="scientific">Rubrivivax rivuli</name>
    <dbReference type="NCBI Taxonomy" id="1862385"/>
    <lineage>
        <taxon>Bacteria</taxon>
        <taxon>Pseudomonadati</taxon>
        <taxon>Pseudomonadota</taxon>
        <taxon>Betaproteobacteria</taxon>
        <taxon>Burkholderiales</taxon>
        <taxon>Sphaerotilaceae</taxon>
        <taxon>Rubrivivax</taxon>
    </lineage>
</organism>
<dbReference type="EMBL" id="SACR01000007">
    <property type="protein sequence ID" value="RVU43427.1"/>
    <property type="molecule type" value="Genomic_DNA"/>
</dbReference>
<keyword evidence="7" id="KW-1185">Reference proteome</keyword>
<dbReference type="InterPro" id="IPR001296">
    <property type="entry name" value="Glyco_trans_1"/>
</dbReference>
<dbReference type="SUPFAM" id="SSF53756">
    <property type="entry name" value="UDP-Glycosyltransferase/glycogen phosphorylase"/>
    <property type="match status" value="1"/>
</dbReference>
<feature type="region of interest" description="Disordered" evidence="3">
    <location>
        <begin position="1"/>
        <end position="22"/>
    </location>
</feature>
<evidence type="ECO:0000313" key="7">
    <source>
        <dbReference type="Proteomes" id="UP000285575"/>
    </source>
</evidence>
<dbReference type="Proteomes" id="UP000285575">
    <property type="component" value="Unassembled WGS sequence"/>
</dbReference>
<gene>
    <name evidence="6" type="ORF">EOE66_21050</name>
</gene>
<dbReference type="GO" id="GO:0016757">
    <property type="term" value="F:glycosyltransferase activity"/>
    <property type="evidence" value="ECO:0007669"/>
    <property type="project" value="UniProtKB-KW"/>
</dbReference>
<dbReference type="PANTHER" id="PTHR12526">
    <property type="entry name" value="GLYCOSYLTRANSFERASE"/>
    <property type="match status" value="1"/>
</dbReference>
<dbReference type="Pfam" id="PF00534">
    <property type="entry name" value="Glycos_transf_1"/>
    <property type="match status" value="1"/>
</dbReference>
<evidence type="ECO:0000313" key="6">
    <source>
        <dbReference type="EMBL" id="RVU43427.1"/>
    </source>
</evidence>
<proteinExistence type="predicted"/>
<reference evidence="6 7" key="1">
    <citation type="submission" date="2019-01" db="EMBL/GenBank/DDBJ databases">
        <authorList>
            <person name="Chen W.-M."/>
        </authorList>
    </citation>
    <scope>NUCLEOTIDE SEQUENCE [LARGE SCALE GENOMIC DNA]</scope>
    <source>
        <strain evidence="6 7">KYPY4</strain>
    </source>
</reference>
<dbReference type="PANTHER" id="PTHR12526:SF629">
    <property type="entry name" value="TEICHURONIC ACID BIOSYNTHESIS GLYCOSYLTRANSFERASE TUAH-RELATED"/>
    <property type="match status" value="1"/>
</dbReference>
<feature type="domain" description="Glycosyltransferase subfamily 4-like N-terminal" evidence="5">
    <location>
        <begin position="45"/>
        <end position="182"/>
    </location>
</feature>
<comment type="caution">
    <text evidence="6">The sequence shown here is derived from an EMBL/GenBank/DDBJ whole genome shotgun (WGS) entry which is preliminary data.</text>
</comment>
<name>A0A437R9Q5_9BURK</name>
<evidence type="ECO:0000256" key="3">
    <source>
        <dbReference type="SAM" id="MobiDB-lite"/>
    </source>
</evidence>
<dbReference type="RefSeq" id="WP_128230711.1">
    <property type="nucleotide sequence ID" value="NZ_SACR01000007.1"/>
</dbReference>
<keyword evidence="1" id="KW-0328">Glycosyltransferase</keyword>
<evidence type="ECO:0000259" key="5">
    <source>
        <dbReference type="Pfam" id="PF13439"/>
    </source>
</evidence>
<sequence length="388" mass="42496">MNGPAVTEHFEQQAAPPRGRGQHVVHVTTVHPRDDIRIFRKECVSLARSGYRVTQVVGDGQGDAEVDGVRIVDIGPRPAGRLARMRQQPRAALAAVLDAQPALVHFHDPELLPLGVQLARRGLPVVYDAHEDVPRQILTKQWIPGALRGAVSAAFEWYENRQAARLSAVAAATPHIAARFSNVARRAVNVSNFPRTDELAPPAEAVPRERAVCYVGGLMRTRGLLQMVRAMPHAPGVTLVLCGRFEDAAFEAEMRAEPGWAQVQYLGQVDRATVRSVLARCSAGLVTLLPMPSYLDAWPIKMFEYMSAELPVIASNFPLWQGIVETTGCGLCVDPADPRAIGRAVLDYVEHPARVFAAGRAGRRAVLHTYHWPAAERELLALYAQLLP</sequence>
<dbReference type="Gene3D" id="3.40.50.2000">
    <property type="entry name" value="Glycogen Phosphorylase B"/>
    <property type="match status" value="2"/>
</dbReference>
<evidence type="ECO:0000259" key="4">
    <source>
        <dbReference type="Pfam" id="PF00534"/>
    </source>
</evidence>
<dbReference type="Pfam" id="PF13439">
    <property type="entry name" value="Glyco_transf_4"/>
    <property type="match status" value="1"/>
</dbReference>
<dbReference type="AlphaFoldDB" id="A0A437R9Q5"/>
<dbReference type="InterPro" id="IPR028098">
    <property type="entry name" value="Glyco_trans_4-like_N"/>
</dbReference>
<protein>
    <submittedName>
        <fullName evidence="6">Glycosyltransferase</fullName>
    </submittedName>
</protein>
<evidence type="ECO:0000256" key="1">
    <source>
        <dbReference type="ARBA" id="ARBA00022676"/>
    </source>
</evidence>